<dbReference type="AlphaFoldDB" id="A0A165YWD9"/>
<evidence type="ECO:0000313" key="3">
    <source>
        <dbReference type="Proteomes" id="UP000076577"/>
    </source>
</evidence>
<dbReference type="PROSITE" id="PS51257">
    <property type="entry name" value="PROKAR_LIPOPROTEIN"/>
    <property type="match status" value="1"/>
</dbReference>
<protein>
    <recommendedName>
        <fullName evidence="4">Lipoprotein</fullName>
    </recommendedName>
</protein>
<dbReference type="OrthoDB" id="7853942at2"/>
<gene>
    <name evidence="2" type="ORF">PsAD2_02045</name>
</gene>
<accession>A0A165YWD9</accession>
<keyword evidence="1" id="KW-0732">Signal</keyword>
<comment type="caution">
    <text evidence="2">The sequence shown here is derived from an EMBL/GenBank/DDBJ whole genome shotgun (WGS) entry which is preliminary data.</text>
</comment>
<keyword evidence="3" id="KW-1185">Reference proteome</keyword>
<reference evidence="2 3" key="1">
    <citation type="journal article" date="2016" name="Front. Microbiol.">
        <title>Comparative Genomic Analysis Reveals a Diverse Repertoire of Genes Involved in Prokaryote-Eukaryote Interactions within the Pseudovibrio Genus.</title>
        <authorList>
            <person name="Romano S."/>
            <person name="Fernandez-Guerra A."/>
            <person name="Reen F.J."/>
            <person name="Glockner F.O."/>
            <person name="Crowley S.P."/>
            <person name="O'Sullivan O."/>
            <person name="Cotter P.D."/>
            <person name="Adams C."/>
            <person name="Dobson A.D."/>
            <person name="O'Gara F."/>
        </authorList>
    </citation>
    <scope>NUCLEOTIDE SEQUENCE [LARGE SCALE GENOMIC DNA]</scope>
    <source>
        <strain evidence="2 3">Ad2</strain>
    </source>
</reference>
<dbReference type="Proteomes" id="UP000076577">
    <property type="component" value="Unassembled WGS sequence"/>
</dbReference>
<dbReference type="PATRIC" id="fig|989403.3.peg.2186"/>
<sequence>MRHFLKASLCLVTLAGLAACETTTVGQGNLGGRNVAFHVTEGALSNDAAVTATMPNGTVYTGKLVTAEVVTTTVGTNYMFDDGFDDFDDFDDGFDDGFGGFGGFGDFGGGPLLVSTDITTYSPYARGVLTSGNRSMRCKITLSNPAEGFSGGGNGHCRLSSGRVFPVTF</sequence>
<name>A0A165YWD9_9HYPH</name>
<feature type="signal peptide" evidence="1">
    <location>
        <begin position="1"/>
        <end position="18"/>
    </location>
</feature>
<feature type="chain" id="PRO_5007869611" description="Lipoprotein" evidence="1">
    <location>
        <begin position="19"/>
        <end position="169"/>
    </location>
</feature>
<evidence type="ECO:0008006" key="4">
    <source>
        <dbReference type="Google" id="ProtNLM"/>
    </source>
</evidence>
<evidence type="ECO:0000256" key="1">
    <source>
        <dbReference type="SAM" id="SignalP"/>
    </source>
</evidence>
<dbReference type="EMBL" id="LMCB01000015">
    <property type="protein sequence ID" value="KZL19294.1"/>
    <property type="molecule type" value="Genomic_DNA"/>
</dbReference>
<evidence type="ECO:0000313" key="2">
    <source>
        <dbReference type="EMBL" id="KZL19294.1"/>
    </source>
</evidence>
<proteinExistence type="predicted"/>
<organism evidence="2 3">
    <name type="scientific">Pseudovibrio axinellae</name>
    <dbReference type="NCBI Taxonomy" id="989403"/>
    <lineage>
        <taxon>Bacteria</taxon>
        <taxon>Pseudomonadati</taxon>
        <taxon>Pseudomonadota</taxon>
        <taxon>Alphaproteobacteria</taxon>
        <taxon>Hyphomicrobiales</taxon>
        <taxon>Stappiaceae</taxon>
        <taxon>Pseudovibrio</taxon>
    </lineage>
</organism>
<dbReference type="RefSeq" id="WP_068005497.1">
    <property type="nucleotide sequence ID" value="NZ_FOFM01000002.1"/>
</dbReference>